<evidence type="ECO:0000256" key="2">
    <source>
        <dbReference type="ARBA" id="ARBA00023315"/>
    </source>
</evidence>
<feature type="domain" description="N-acetyltransferase" evidence="4">
    <location>
        <begin position="8"/>
        <end position="163"/>
    </location>
</feature>
<dbReference type="GO" id="GO:0016747">
    <property type="term" value="F:acyltransferase activity, transferring groups other than amino-acyl groups"/>
    <property type="evidence" value="ECO:0007669"/>
    <property type="project" value="InterPro"/>
</dbReference>
<reference evidence="5 6" key="1">
    <citation type="submission" date="2016-10" db="EMBL/GenBank/DDBJ databases">
        <authorList>
            <person name="Varghese N."/>
            <person name="Submissions S."/>
        </authorList>
    </citation>
    <scope>NUCLEOTIDE SEQUENCE [LARGE SCALE GENOMIC DNA]</scope>
    <source>
        <strain evidence="5 6">CGMCC 1.12102</strain>
    </source>
</reference>
<evidence type="ECO:0000259" key="4">
    <source>
        <dbReference type="PROSITE" id="PS51186"/>
    </source>
</evidence>
<dbReference type="PROSITE" id="PS51186">
    <property type="entry name" value="GNAT"/>
    <property type="match status" value="1"/>
</dbReference>
<organism evidence="5 6">
    <name type="scientific">Kosakonia sacchari</name>
    <dbReference type="NCBI Taxonomy" id="1158459"/>
    <lineage>
        <taxon>Bacteria</taxon>
        <taxon>Pseudomonadati</taxon>
        <taxon>Pseudomonadota</taxon>
        <taxon>Gammaproteobacteria</taxon>
        <taxon>Enterobacterales</taxon>
        <taxon>Enterobacteriaceae</taxon>
        <taxon>Kosakonia</taxon>
    </lineage>
</organism>
<evidence type="ECO:0000313" key="6">
    <source>
        <dbReference type="Proteomes" id="UP000183569"/>
    </source>
</evidence>
<keyword evidence="2" id="KW-0012">Acyltransferase</keyword>
<dbReference type="InterPro" id="IPR000182">
    <property type="entry name" value="GNAT_dom"/>
</dbReference>
<dbReference type="Proteomes" id="UP000183569">
    <property type="component" value="Unassembled WGS sequence"/>
</dbReference>
<gene>
    <name evidence="5" type="ORF">SAMN02927897_02857</name>
</gene>
<dbReference type="SUPFAM" id="SSF55729">
    <property type="entry name" value="Acyl-CoA N-acyltransferases (Nat)"/>
    <property type="match status" value="1"/>
</dbReference>
<dbReference type="GeneID" id="23844021"/>
<dbReference type="CDD" id="cd04301">
    <property type="entry name" value="NAT_SF"/>
    <property type="match status" value="1"/>
</dbReference>
<dbReference type="Gene3D" id="3.40.630.30">
    <property type="match status" value="1"/>
</dbReference>
<evidence type="ECO:0000313" key="5">
    <source>
        <dbReference type="EMBL" id="SCX53619.1"/>
    </source>
</evidence>
<dbReference type="PANTHER" id="PTHR43792:SF8">
    <property type="entry name" value="[RIBOSOMAL PROTEIN US5]-ALANINE N-ACETYLTRANSFERASE"/>
    <property type="match status" value="1"/>
</dbReference>
<dbReference type="Pfam" id="PF13302">
    <property type="entry name" value="Acetyltransf_3"/>
    <property type="match status" value="1"/>
</dbReference>
<proteinExistence type="inferred from homology"/>
<dbReference type="PANTHER" id="PTHR43792">
    <property type="entry name" value="GNAT FAMILY, PUTATIVE (AFU_ORTHOLOGUE AFUA_3G00765)-RELATED-RELATED"/>
    <property type="match status" value="1"/>
</dbReference>
<dbReference type="InterPro" id="IPR016181">
    <property type="entry name" value="Acyl_CoA_acyltransferase"/>
</dbReference>
<dbReference type="EMBL" id="FMUI01000008">
    <property type="protein sequence ID" value="SCX53619.1"/>
    <property type="molecule type" value="Genomic_DNA"/>
</dbReference>
<comment type="caution">
    <text evidence="5">The sequence shown here is derived from an EMBL/GenBank/DDBJ whole genome shotgun (WGS) entry which is preliminary data.</text>
</comment>
<comment type="similarity">
    <text evidence="3">Belongs to the acetyltransferase family. RimJ subfamily.</text>
</comment>
<dbReference type="RefSeq" id="WP_017458614.1">
    <property type="nucleotide sequence ID" value="NZ_CP016337.1"/>
</dbReference>
<name>A0A1G4YJT9_9ENTR</name>
<dbReference type="InterPro" id="IPR051531">
    <property type="entry name" value="N-acetyltransferase"/>
</dbReference>
<evidence type="ECO:0000256" key="1">
    <source>
        <dbReference type="ARBA" id="ARBA00022679"/>
    </source>
</evidence>
<sequence>MTLHTPRFTLSSFQESDWPFFLHLRSNDSVMRYMAEIASRAQIRTLFDDRLRDSNAFIIRDQHSAVGDIGLRISQHNPHEADVGYSVAPAAQGRGIASEALQALCDYVFSQSNVNALNAWVLADNQGSVRVLEKSGFNRVQVLEKVYLLHGEYYDDWVYRREK</sequence>
<evidence type="ECO:0000256" key="3">
    <source>
        <dbReference type="ARBA" id="ARBA00038502"/>
    </source>
</evidence>
<accession>A0A1G4YJT9</accession>
<protein>
    <submittedName>
        <fullName evidence="5">Protein N-acetyltransferase, RimJ/RimL family</fullName>
    </submittedName>
</protein>
<keyword evidence="1 5" id="KW-0808">Transferase</keyword>
<dbReference type="AlphaFoldDB" id="A0A1G4YJT9"/>